<dbReference type="InterPro" id="IPR002933">
    <property type="entry name" value="Peptidase_M20"/>
</dbReference>
<sequence>MGRATEVLEGLATTTAWQENLYRFLHARPELSSQEVETGAEIARRLESFGYVVQRVGGGVVGVLTTGEGPTVLARADIDALPVTEQTGLPYASTATTVDPSGATVGLMHACGHDVHITCLLGAAELLAARPGAWHGTFVALFQPAEETAAGARAMVDDGLTSKVPRPDVAFGQHVLNHAAGVLGTRAGPVLSAGDSIRVTVFGKGSHGSMPHLGVDPVVLAASIVLRLQTIVSREVRPGEFAVVTVGSSVAGSKSNIIPDRAVLLVNLRTYDMGVRQQVVDAVERIVRAECEAAGSPEPPTFEYYDQFPLTDNDPEVTAAVTAAFRAHFGDDRVVDLGRITASEDFSRVPDAFGTPYTYWGVGGFPPERPGPPNHSPMFAPVIQPTLSAGTEAIVVATLAYLGKDEP</sequence>
<dbReference type="PIRSF" id="PIRSF005962">
    <property type="entry name" value="Pept_M20D_amidohydro"/>
    <property type="match status" value="1"/>
</dbReference>
<evidence type="ECO:0000256" key="1">
    <source>
        <dbReference type="PIRSR" id="PIRSR005962-1"/>
    </source>
</evidence>
<keyword evidence="1" id="KW-0479">Metal-binding</keyword>
<evidence type="ECO:0000313" key="4">
    <source>
        <dbReference type="Proteomes" id="UP000280726"/>
    </source>
</evidence>
<evidence type="ECO:0000313" key="3">
    <source>
        <dbReference type="EMBL" id="RPF27132.1"/>
    </source>
</evidence>
<dbReference type="InterPro" id="IPR036264">
    <property type="entry name" value="Bact_exopeptidase_dim_dom"/>
</dbReference>
<feature type="binding site" evidence="1">
    <location>
        <position position="174"/>
    </location>
    <ligand>
        <name>Mn(2+)</name>
        <dbReference type="ChEBI" id="CHEBI:29035"/>
        <label>2</label>
    </ligand>
</feature>
<dbReference type="GO" id="GO:0046872">
    <property type="term" value="F:metal ion binding"/>
    <property type="evidence" value="ECO:0007669"/>
    <property type="project" value="UniProtKB-KW"/>
</dbReference>
<dbReference type="InterPro" id="IPR017439">
    <property type="entry name" value="Amidohydrolase"/>
</dbReference>
<keyword evidence="1" id="KW-0464">Manganese</keyword>
<dbReference type="AlphaFoldDB" id="A0A3N4ZN58"/>
<protein>
    <submittedName>
        <fullName evidence="3">Hippurate hydrolase</fullName>
    </submittedName>
</protein>
<name>A0A3N4ZN58_9MICO</name>
<proteinExistence type="predicted"/>
<accession>A0A3N4ZN58</accession>
<dbReference type="Pfam" id="PF01546">
    <property type="entry name" value="Peptidase_M20"/>
    <property type="match status" value="1"/>
</dbReference>
<feature type="binding site" evidence="1">
    <location>
        <position position="113"/>
    </location>
    <ligand>
        <name>Mn(2+)</name>
        <dbReference type="ChEBI" id="CHEBI:29035"/>
        <label>2</label>
    </ligand>
</feature>
<dbReference type="NCBIfam" id="TIGR01891">
    <property type="entry name" value="amidohydrolases"/>
    <property type="match status" value="1"/>
</dbReference>
<reference evidence="3 4" key="1">
    <citation type="submission" date="2018-11" db="EMBL/GenBank/DDBJ databases">
        <title>Sequencing the genomes of 1000 actinobacteria strains.</title>
        <authorList>
            <person name="Klenk H.-P."/>
        </authorList>
    </citation>
    <scope>NUCLEOTIDE SEQUENCE [LARGE SCALE GENOMIC DNA]</scope>
    <source>
        <strain evidence="3 4">DSM 14418</strain>
    </source>
</reference>
<feature type="binding site" evidence="1">
    <location>
        <position position="111"/>
    </location>
    <ligand>
        <name>Mn(2+)</name>
        <dbReference type="ChEBI" id="CHEBI:29035"/>
        <label>2</label>
    </ligand>
</feature>
<dbReference type="RefSeq" id="WP_123916460.1">
    <property type="nucleotide sequence ID" value="NZ_RKRA01000001.1"/>
</dbReference>
<dbReference type="SUPFAM" id="SSF55031">
    <property type="entry name" value="Bacterial exopeptidase dimerisation domain"/>
    <property type="match status" value="1"/>
</dbReference>
<dbReference type="GO" id="GO:0016787">
    <property type="term" value="F:hydrolase activity"/>
    <property type="evidence" value="ECO:0007669"/>
    <property type="project" value="UniProtKB-KW"/>
</dbReference>
<dbReference type="InterPro" id="IPR011650">
    <property type="entry name" value="Peptidase_M20_dimer"/>
</dbReference>
<dbReference type="SUPFAM" id="SSF53187">
    <property type="entry name" value="Zn-dependent exopeptidases"/>
    <property type="match status" value="1"/>
</dbReference>
<dbReference type="Gene3D" id="3.30.70.360">
    <property type="match status" value="1"/>
</dbReference>
<dbReference type="EMBL" id="RKRA01000001">
    <property type="protein sequence ID" value="RPF27132.1"/>
    <property type="molecule type" value="Genomic_DNA"/>
</dbReference>
<comment type="cofactor">
    <cofactor evidence="1">
        <name>Mn(2+)</name>
        <dbReference type="ChEBI" id="CHEBI:29035"/>
    </cofactor>
    <text evidence="1">The Mn(2+) ion enhances activity.</text>
</comment>
<feature type="domain" description="Peptidase M20 dimerisation" evidence="2">
    <location>
        <begin position="196"/>
        <end position="292"/>
    </location>
</feature>
<gene>
    <name evidence="3" type="ORF">EDD32_1601</name>
</gene>
<dbReference type="Gene3D" id="3.40.630.10">
    <property type="entry name" value="Zn peptidases"/>
    <property type="match status" value="1"/>
</dbReference>
<keyword evidence="4" id="KW-1185">Reference proteome</keyword>
<dbReference type="PANTHER" id="PTHR11014:SF63">
    <property type="entry name" value="METALLOPEPTIDASE, PUTATIVE (AFU_ORTHOLOGUE AFUA_6G09600)-RELATED"/>
    <property type="match status" value="1"/>
</dbReference>
<dbReference type="Proteomes" id="UP000280726">
    <property type="component" value="Unassembled WGS sequence"/>
</dbReference>
<organism evidence="3 4">
    <name type="scientific">Georgenia muralis</name>
    <dbReference type="NCBI Taxonomy" id="154117"/>
    <lineage>
        <taxon>Bacteria</taxon>
        <taxon>Bacillati</taxon>
        <taxon>Actinomycetota</taxon>
        <taxon>Actinomycetes</taxon>
        <taxon>Micrococcales</taxon>
        <taxon>Bogoriellaceae</taxon>
        <taxon>Georgenia</taxon>
    </lineage>
</organism>
<evidence type="ECO:0000259" key="2">
    <source>
        <dbReference type="Pfam" id="PF07687"/>
    </source>
</evidence>
<feature type="binding site" evidence="1">
    <location>
        <position position="375"/>
    </location>
    <ligand>
        <name>Mn(2+)</name>
        <dbReference type="ChEBI" id="CHEBI:29035"/>
        <label>2</label>
    </ligand>
</feature>
<dbReference type="OrthoDB" id="9777385at2"/>
<dbReference type="Pfam" id="PF07687">
    <property type="entry name" value="M20_dimer"/>
    <property type="match status" value="1"/>
</dbReference>
<dbReference type="PANTHER" id="PTHR11014">
    <property type="entry name" value="PEPTIDASE M20 FAMILY MEMBER"/>
    <property type="match status" value="1"/>
</dbReference>
<feature type="binding site" evidence="1">
    <location>
        <position position="147"/>
    </location>
    <ligand>
        <name>Mn(2+)</name>
        <dbReference type="ChEBI" id="CHEBI:29035"/>
        <label>2</label>
    </ligand>
</feature>
<comment type="caution">
    <text evidence="3">The sequence shown here is derived from an EMBL/GenBank/DDBJ whole genome shotgun (WGS) entry which is preliminary data.</text>
</comment>
<keyword evidence="3" id="KW-0378">Hydrolase</keyword>